<dbReference type="SUPFAM" id="SSF55961">
    <property type="entry name" value="Bet v1-like"/>
    <property type="match status" value="1"/>
</dbReference>
<comment type="caution">
    <text evidence="1">The sequence shown here is derived from an EMBL/GenBank/DDBJ whole genome shotgun (WGS) entry which is preliminary data.</text>
</comment>
<dbReference type="Pfam" id="PF10604">
    <property type="entry name" value="Polyketide_cyc2"/>
    <property type="match status" value="1"/>
</dbReference>
<dbReference type="AlphaFoldDB" id="A0A919E6F9"/>
<proteinExistence type="predicted"/>
<evidence type="ECO:0000313" key="2">
    <source>
        <dbReference type="Proteomes" id="UP000630923"/>
    </source>
</evidence>
<accession>A0A919E6F9</accession>
<dbReference type="Gene3D" id="3.30.530.20">
    <property type="match status" value="1"/>
</dbReference>
<reference evidence="1" key="1">
    <citation type="journal article" date="2014" name="Int. J. Syst. Evol. Microbiol.">
        <title>Complete genome sequence of Corynebacterium casei LMG S-19264T (=DSM 44701T), isolated from a smear-ripened cheese.</title>
        <authorList>
            <consortium name="US DOE Joint Genome Institute (JGI-PGF)"/>
            <person name="Walter F."/>
            <person name="Albersmeier A."/>
            <person name="Kalinowski J."/>
            <person name="Ruckert C."/>
        </authorList>
    </citation>
    <scope>NUCLEOTIDE SEQUENCE</scope>
    <source>
        <strain evidence="1">KCTC 42590</strain>
    </source>
</reference>
<dbReference type="CDD" id="cd07812">
    <property type="entry name" value="SRPBCC"/>
    <property type="match status" value="1"/>
</dbReference>
<dbReference type="InterPro" id="IPR023393">
    <property type="entry name" value="START-like_dom_sf"/>
</dbReference>
<sequence>MQRYANRKVKDRFRDWNLLHKSVVIFLWALGFGTALRAYLVVDGGAVELQMEQTLPHGAETIWPWLHDTENRPRWQAHITRVSKLRGDTAAVRSTRLISWRDRGKRWTGVEETVASVPGRLYEVYQESEKDTRRFKVELEPISACQTRVVFTETIRDESYSNRFFGFLQSGDRTERLTISFSALTDWLETTDTGPCSTVSE</sequence>
<dbReference type="InterPro" id="IPR019587">
    <property type="entry name" value="Polyketide_cyclase/dehydratase"/>
</dbReference>
<dbReference type="EMBL" id="BNCI01000001">
    <property type="protein sequence ID" value="GHF16957.1"/>
    <property type="molecule type" value="Genomic_DNA"/>
</dbReference>
<evidence type="ECO:0000313" key="1">
    <source>
        <dbReference type="EMBL" id="GHF16957.1"/>
    </source>
</evidence>
<dbReference type="Proteomes" id="UP000630923">
    <property type="component" value="Unassembled WGS sequence"/>
</dbReference>
<gene>
    <name evidence="1" type="ORF">GCM10017044_09140</name>
</gene>
<organism evidence="1 2">
    <name type="scientific">Kordiimonas sediminis</name>
    <dbReference type="NCBI Taxonomy" id="1735581"/>
    <lineage>
        <taxon>Bacteria</taxon>
        <taxon>Pseudomonadati</taxon>
        <taxon>Pseudomonadota</taxon>
        <taxon>Alphaproteobacteria</taxon>
        <taxon>Kordiimonadales</taxon>
        <taxon>Kordiimonadaceae</taxon>
        <taxon>Kordiimonas</taxon>
    </lineage>
</organism>
<name>A0A919E6F9_9PROT</name>
<dbReference type="RefSeq" id="WP_191250358.1">
    <property type="nucleotide sequence ID" value="NZ_BNCI01000001.1"/>
</dbReference>
<protein>
    <submittedName>
        <fullName evidence="1">Uncharacterized protein</fullName>
    </submittedName>
</protein>
<reference evidence="1" key="2">
    <citation type="submission" date="2020-09" db="EMBL/GenBank/DDBJ databases">
        <authorList>
            <person name="Sun Q."/>
            <person name="Kim S."/>
        </authorList>
    </citation>
    <scope>NUCLEOTIDE SEQUENCE</scope>
    <source>
        <strain evidence="1">KCTC 42590</strain>
    </source>
</reference>
<keyword evidence="2" id="KW-1185">Reference proteome</keyword>